<accession>A0AAN8FS36</accession>
<evidence type="ECO:0000259" key="3">
    <source>
        <dbReference type="SMART" id="SM00254"/>
    </source>
</evidence>
<organism evidence="4 5">
    <name type="scientific">Trichostrongylus colubriformis</name>
    <name type="common">Black scour worm</name>
    <dbReference type="NCBI Taxonomy" id="6319"/>
    <lineage>
        <taxon>Eukaryota</taxon>
        <taxon>Metazoa</taxon>
        <taxon>Ecdysozoa</taxon>
        <taxon>Nematoda</taxon>
        <taxon>Chromadorea</taxon>
        <taxon>Rhabditida</taxon>
        <taxon>Rhabditina</taxon>
        <taxon>Rhabditomorpha</taxon>
        <taxon>Strongyloidea</taxon>
        <taxon>Trichostrongylidae</taxon>
        <taxon>Trichostrongylus</taxon>
    </lineage>
</organism>
<comment type="caution">
    <text evidence="4">The sequence shown here is derived from an EMBL/GenBank/DDBJ whole genome shotgun (WGS) entry which is preliminary data.</text>
</comment>
<dbReference type="Proteomes" id="UP001331761">
    <property type="component" value="Unassembled WGS sequence"/>
</dbReference>
<evidence type="ECO:0000313" key="5">
    <source>
        <dbReference type="Proteomes" id="UP001331761"/>
    </source>
</evidence>
<feature type="signal peptide" evidence="2">
    <location>
        <begin position="1"/>
        <end position="19"/>
    </location>
</feature>
<name>A0AAN8FS36_TRICO</name>
<dbReference type="EMBL" id="WIXE01006957">
    <property type="protein sequence ID" value="KAK5980825.1"/>
    <property type="molecule type" value="Genomic_DNA"/>
</dbReference>
<dbReference type="PANTHER" id="PTHR21724">
    <property type="entry name" value="SHKT DOMAIN-CONTAINING PROTEIN"/>
    <property type="match status" value="1"/>
</dbReference>
<dbReference type="SMART" id="SM00254">
    <property type="entry name" value="ShKT"/>
    <property type="match status" value="2"/>
</dbReference>
<proteinExistence type="predicted"/>
<evidence type="ECO:0000256" key="1">
    <source>
        <dbReference type="SAM" id="MobiDB-lite"/>
    </source>
</evidence>
<dbReference type="Gene3D" id="1.10.10.1940">
    <property type="match status" value="2"/>
</dbReference>
<dbReference type="PANTHER" id="PTHR21724:SF109">
    <property type="entry name" value="SHKT DOMAIN-CONTAINING PROTEIN"/>
    <property type="match status" value="1"/>
</dbReference>
<gene>
    <name evidence="4" type="ORF">GCK32_013770</name>
</gene>
<dbReference type="AlphaFoldDB" id="A0AAN8FS36"/>
<keyword evidence="2" id="KW-0732">Signal</keyword>
<keyword evidence="5" id="KW-1185">Reference proteome</keyword>
<sequence>MFFYIFCGLLLLKVFAAEAVTSPSNSTSLLGRIKKLLAAAKEKFSKIFSFKSKTLPTECYDQAPEECSRLYAKGVCNYKDVAKEYCRTTCGFCNPRNHGPRSKEYIMSDEWDKIPNGMQLPSRASHVKNLGFDSMLESASYGFDSMLESATAKEKFSKMFSFESKTLPTECYDQAPEECYRLYEQGVCNHKDVAMEYCPITCGFCRSKNDGSRSGKYITSDEWDKIPNGHQAANRANP</sequence>
<dbReference type="Pfam" id="PF01549">
    <property type="entry name" value="ShK"/>
    <property type="match status" value="2"/>
</dbReference>
<reference evidence="4 5" key="1">
    <citation type="submission" date="2019-10" db="EMBL/GenBank/DDBJ databases">
        <title>Assembly and Annotation for the nematode Trichostrongylus colubriformis.</title>
        <authorList>
            <person name="Martin J."/>
        </authorList>
    </citation>
    <scope>NUCLEOTIDE SEQUENCE [LARGE SCALE GENOMIC DNA]</scope>
    <source>
        <strain evidence="4">G859</strain>
        <tissue evidence="4">Whole worm</tissue>
    </source>
</reference>
<feature type="domain" description="ShKT" evidence="3">
    <location>
        <begin position="170"/>
        <end position="206"/>
    </location>
</feature>
<feature type="domain" description="ShKT" evidence="3">
    <location>
        <begin position="58"/>
        <end position="94"/>
    </location>
</feature>
<protein>
    <recommendedName>
        <fullName evidence="3">ShKT domain-containing protein</fullName>
    </recommendedName>
</protein>
<evidence type="ECO:0000313" key="4">
    <source>
        <dbReference type="EMBL" id="KAK5980825.1"/>
    </source>
</evidence>
<feature type="region of interest" description="Disordered" evidence="1">
    <location>
        <begin position="218"/>
        <end position="238"/>
    </location>
</feature>
<evidence type="ECO:0000256" key="2">
    <source>
        <dbReference type="SAM" id="SignalP"/>
    </source>
</evidence>
<dbReference type="InterPro" id="IPR003582">
    <property type="entry name" value="ShKT_dom"/>
</dbReference>
<feature type="chain" id="PRO_5042861430" description="ShKT domain-containing protein" evidence="2">
    <location>
        <begin position="20"/>
        <end position="238"/>
    </location>
</feature>